<dbReference type="InterPro" id="IPR000182">
    <property type="entry name" value="GNAT_dom"/>
</dbReference>
<gene>
    <name evidence="2" type="ORF">SAMN04488543_1662</name>
</gene>
<dbReference type="STRING" id="546871.SAMN04488543_1662"/>
<dbReference type="Proteomes" id="UP000199092">
    <property type="component" value="Chromosome I"/>
</dbReference>
<keyword evidence="3" id="KW-1185">Reference proteome</keyword>
<name>A0A1H1RWL1_9ACTN</name>
<dbReference type="PROSITE" id="PS51186">
    <property type="entry name" value="GNAT"/>
    <property type="match status" value="1"/>
</dbReference>
<organism evidence="2 3">
    <name type="scientific">Friedmanniella luteola</name>
    <dbReference type="NCBI Taxonomy" id="546871"/>
    <lineage>
        <taxon>Bacteria</taxon>
        <taxon>Bacillati</taxon>
        <taxon>Actinomycetota</taxon>
        <taxon>Actinomycetes</taxon>
        <taxon>Propionibacteriales</taxon>
        <taxon>Nocardioidaceae</taxon>
        <taxon>Friedmanniella</taxon>
    </lineage>
</organism>
<protein>
    <submittedName>
        <fullName evidence="2">Acetyltransferase (GNAT) family protein</fullName>
    </submittedName>
</protein>
<dbReference type="CDD" id="cd04301">
    <property type="entry name" value="NAT_SF"/>
    <property type="match status" value="1"/>
</dbReference>
<evidence type="ECO:0000313" key="3">
    <source>
        <dbReference type="Proteomes" id="UP000199092"/>
    </source>
</evidence>
<sequence>MPAELETRPVGPPELGVLERLFASERTTRHCWCTAFCTSRARFAAGWFGGGNRRRFEALAGGELPMGVLASRDGEPVGWGAAGPRSRYLGADPARHPLLRDRSRAEDGMVWLLPCLVVHADHRRRGVNHALVEAAIALARSHGAVAVEGWPLAAGEDRPADAFVGREQLFAELGFQQVDRPAPGRVLVRLDLPTT</sequence>
<dbReference type="SUPFAM" id="SSF55729">
    <property type="entry name" value="Acyl-CoA N-acyltransferases (Nat)"/>
    <property type="match status" value="1"/>
</dbReference>
<evidence type="ECO:0000313" key="2">
    <source>
        <dbReference type="EMBL" id="SDS40043.1"/>
    </source>
</evidence>
<accession>A0A1H1RWL1</accession>
<dbReference type="OrthoDB" id="3239945at2"/>
<keyword evidence="2" id="KW-0808">Transferase</keyword>
<dbReference type="EMBL" id="LT629749">
    <property type="protein sequence ID" value="SDS40043.1"/>
    <property type="molecule type" value="Genomic_DNA"/>
</dbReference>
<dbReference type="GO" id="GO:0016747">
    <property type="term" value="F:acyltransferase activity, transferring groups other than amino-acyl groups"/>
    <property type="evidence" value="ECO:0007669"/>
    <property type="project" value="InterPro"/>
</dbReference>
<reference evidence="2 3" key="1">
    <citation type="submission" date="2016-10" db="EMBL/GenBank/DDBJ databases">
        <authorList>
            <person name="de Groot N.N."/>
        </authorList>
    </citation>
    <scope>NUCLEOTIDE SEQUENCE [LARGE SCALE GENOMIC DNA]</scope>
    <source>
        <strain evidence="2 3">DSM 21741</strain>
    </source>
</reference>
<evidence type="ECO:0000259" key="1">
    <source>
        <dbReference type="PROSITE" id="PS51186"/>
    </source>
</evidence>
<feature type="domain" description="N-acetyltransferase" evidence="1">
    <location>
        <begin position="5"/>
        <end position="193"/>
    </location>
</feature>
<proteinExistence type="predicted"/>
<dbReference type="RefSeq" id="WP_091411918.1">
    <property type="nucleotide sequence ID" value="NZ_LT629749.1"/>
</dbReference>
<dbReference type="AlphaFoldDB" id="A0A1H1RWL1"/>
<dbReference type="InterPro" id="IPR016181">
    <property type="entry name" value="Acyl_CoA_acyltransferase"/>
</dbReference>
<dbReference type="Pfam" id="PF00583">
    <property type="entry name" value="Acetyltransf_1"/>
    <property type="match status" value="1"/>
</dbReference>
<dbReference type="Gene3D" id="3.40.630.30">
    <property type="match status" value="1"/>
</dbReference>